<reference evidence="7" key="1">
    <citation type="journal article" date="2022" name="Arch. Microbiol.">
        <title>Pseudodesulfovibrio sediminis sp. nov., a mesophilic and neutrophilic sulfate-reducing bacterium isolated from sediment of a brackish lake.</title>
        <authorList>
            <person name="Takahashi A."/>
            <person name="Kojima H."/>
            <person name="Watanabe M."/>
            <person name="Fukui M."/>
        </authorList>
    </citation>
    <scope>NUCLEOTIDE SEQUENCE</scope>
    <source>
        <strain evidence="7">SF6</strain>
    </source>
</reference>
<feature type="modified residue" description="4-aspartylphosphate" evidence="1">
    <location>
        <position position="56"/>
    </location>
</feature>
<evidence type="ECO:0000313" key="8">
    <source>
        <dbReference type="Proteomes" id="UP001053296"/>
    </source>
</evidence>
<dbReference type="InterPro" id="IPR000160">
    <property type="entry name" value="GGDEF_dom"/>
</dbReference>
<dbReference type="Pfam" id="PF00989">
    <property type="entry name" value="PAS"/>
    <property type="match status" value="1"/>
</dbReference>
<dbReference type="SUPFAM" id="SSF52172">
    <property type="entry name" value="CheY-like"/>
    <property type="match status" value="1"/>
</dbReference>
<evidence type="ECO:0000256" key="2">
    <source>
        <dbReference type="SAM" id="Coils"/>
    </source>
</evidence>
<keyword evidence="2" id="KW-0175">Coiled coil</keyword>
<gene>
    <name evidence="7" type="ORF">PSDVSF_08570</name>
</gene>
<dbReference type="SMART" id="SM00448">
    <property type="entry name" value="REC"/>
    <property type="match status" value="1"/>
</dbReference>
<dbReference type="RefSeq" id="WP_229594044.1">
    <property type="nucleotide sequence ID" value="NZ_AP024485.1"/>
</dbReference>
<feature type="domain" description="PAS" evidence="4">
    <location>
        <begin position="150"/>
        <end position="191"/>
    </location>
</feature>
<dbReference type="PANTHER" id="PTHR44757">
    <property type="entry name" value="DIGUANYLATE CYCLASE DGCP"/>
    <property type="match status" value="1"/>
</dbReference>
<accession>A0ABM7P4B9</accession>
<dbReference type="InterPro" id="IPR001789">
    <property type="entry name" value="Sig_transdc_resp-reg_receiver"/>
</dbReference>
<dbReference type="Gene3D" id="3.40.50.2300">
    <property type="match status" value="1"/>
</dbReference>
<sequence length="445" mass="50204">MDKTVQKVLIVDDSKTNLALLEHMLRDIECQVVRAEGGLEALNLVRSHEFALILLDIQMPGMNGYETATKIKESESSRHIPIIFITAIYQDDDNVRQGYETGAVDYLFRPVEVNILTSKVRAFLEMNERRVLLQQEIQEHERTEKALRCAEEKYRSIFERTVEGLFQCTLDGEFIEANPAMVHILGFQSADQVVGKPGLRLSIMTDDSQWQSYQDALVKDGAVSCFEFRIERQDGEIVWCSESSHVITPDDGAPFIEGVVEDITERKTGELELQRLATIDSLTGVFNRHKFFDRLEHDLAVAKRYDSLVAVLFVDLNEFKHINDTFGHQVGDELLRMVAQRLKQRTRESDTLARIGGDEFGIILCGLEDKEGAIAVTKGLLDVVSEPFMLHGREVIVGATIGISFFPDDGKDPVTLISRADAAMYGAKKKCKMDFGTYMECGIPR</sequence>
<dbReference type="NCBIfam" id="TIGR00254">
    <property type="entry name" value="GGDEF"/>
    <property type="match status" value="1"/>
</dbReference>
<dbReference type="InterPro" id="IPR001610">
    <property type="entry name" value="PAC"/>
</dbReference>
<dbReference type="PROSITE" id="PS50113">
    <property type="entry name" value="PAC"/>
    <property type="match status" value="1"/>
</dbReference>
<evidence type="ECO:0000313" key="7">
    <source>
        <dbReference type="EMBL" id="BCS87615.1"/>
    </source>
</evidence>
<name>A0ABM7P4B9_9BACT</name>
<proteinExistence type="predicted"/>
<evidence type="ECO:0008006" key="9">
    <source>
        <dbReference type="Google" id="ProtNLM"/>
    </source>
</evidence>
<dbReference type="PROSITE" id="PS50112">
    <property type="entry name" value="PAS"/>
    <property type="match status" value="1"/>
</dbReference>
<feature type="domain" description="PAC" evidence="5">
    <location>
        <begin position="224"/>
        <end position="275"/>
    </location>
</feature>
<dbReference type="InterPro" id="IPR029787">
    <property type="entry name" value="Nucleotide_cyclase"/>
</dbReference>
<dbReference type="NCBIfam" id="TIGR00229">
    <property type="entry name" value="sensory_box"/>
    <property type="match status" value="1"/>
</dbReference>
<evidence type="ECO:0000259" key="4">
    <source>
        <dbReference type="PROSITE" id="PS50112"/>
    </source>
</evidence>
<dbReference type="PROSITE" id="PS50110">
    <property type="entry name" value="RESPONSE_REGULATORY"/>
    <property type="match status" value="1"/>
</dbReference>
<dbReference type="SMART" id="SM00267">
    <property type="entry name" value="GGDEF"/>
    <property type="match status" value="1"/>
</dbReference>
<dbReference type="Proteomes" id="UP001053296">
    <property type="component" value="Chromosome"/>
</dbReference>
<feature type="domain" description="GGDEF" evidence="6">
    <location>
        <begin position="307"/>
        <end position="440"/>
    </location>
</feature>
<dbReference type="SUPFAM" id="SSF55073">
    <property type="entry name" value="Nucleotide cyclase"/>
    <property type="match status" value="1"/>
</dbReference>
<dbReference type="PROSITE" id="PS50887">
    <property type="entry name" value="GGDEF"/>
    <property type="match status" value="1"/>
</dbReference>
<dbReference type="Pfam" id="PF00072">
    <property type="entry name" value="Response_reg"/>
    <property type="match status" value="1"/>
</dbReference>
<dbReference type="EMBL" id="AP024485">
    <property type="protein sequence ID" value="BCS87615.1"/>
    <property type="molecule type" value="Genomic_DNA"/>
</dbReference>
<dbReference type="SMART" id="SM00086">
    <property type="entry name" value="PAC"/>
    <property type="match status" value="1"/>
</dbReference>
<dbReference type="Gene3D" id="3.30.70.270">
    <property type="match status" value="1"/>
</dbReference>
<dbReference type="CDD" id="cd00130">
    <property type="entry name" value="PAS"/>
    <property type="match status" value="1"/>
</dbReference>
<organism evidence="7 8">
    <name type="scientific">Pseudodesulfovibrio sediminis</name>
    <dbReference type="NCBI Taxonomy" id="2810563"/>
    <lineage>
        <taxon>Bacteria</taxon>
        <taxon>Pseudomonadati</taxon>
        <taxon>Thermodesulfobacteriota</taxon>
        <taxon>Desulfovibrionia</taxon>
        <taxon>Desulfovibrionales</taxon>
        <taxon>Desulfovibrionaceae</taxon>
    </lineage>
</organism>
<dbReference type="InterPro" id="IPR043128">
    <property type="entry name" value="Rev_trsase/Diguanyl_cyclase"/>
</dbReference>
<dbReference type="InterPro" id="IPR035965">
    <property type="entry name" value="PAS-like_dom_sf"/>
</dbReference>
<feature type="coiled-coil region" evidence="2">
    <location>
        <begin position="123"/>
        <end position="153"/>
    </location>
</feature>
<dbReference type="SUPFAM" id="SSF55785">
    <property type="entry name" value="PYP-like sensor domain (PAS domain)"/>
    <property type="match status" value="1"/>
</dbReference>
<dbReference type="CDD" id="cd01949">
    <property type="entry name" value="GGDEF"/>
    <property type="match status" value="1"/>
</dbReference>
<dbReference type="InterPro" id="IPR000014">
    <property type="entry name" value="PAS"/>
</dbReference>
<dbReference type="InterPro" id="IPR013767">
    <property type="entry name" value="PAS_fold"/>
</dbReference>
<dbReference type="Pfam" id="PF00990">
    <property type="entry name" value="GGDEF"/>
    <property type="match status" value="1"/>
</dbReference>
<evidence type="ECO:0000259" key="3">
    <source>
        <dbReference type="PROSITE" id="PS50110"/>
    </source>
</evidence>
<dbReference type="InterPro" id="IPR052155">
    <property type="entry name" value="Biofilm_reg_signaling"/>
</dbReference>
<evidence type="ECO:0000259" key="5">
    <source>
        <dbReference type="PROSITE" id="PS50113"/>
    </source>
</evidence>
<feature type="domain" description="Response regulatory" evidence="3">
    <location>
        <begin position="7"/>
        <end position="124"/>
    </location>
</feature>
<evidence type="ECO:0000259" key="6">
    <source>
        <dbReference type="PROSITE" id="PS50887"/>
    </source>
</evidence>
<protein>
    <recommendedName>
        <fullName evidence="9">Diguanylate cyclase</fullName>
    </recommendedName>
</protein>
<evidence type="ECO:0000256" key="1">
    <source>
        <dbReference type="PROSITE-ProRule" id="PRU00169"/>
    </source>
</evidence>
<keyword evidence="8" id="KW-1185">Reference proteome</keyword>
<dbReference type="PANTHER" id="PTHR44757:SF2">
    <property type="entry name" value="BIOFILM ARCHITECTURE MAINTENANCE PROTEIN MBAA"/>
    <property type="match status" value="1"/>
</dbReference>
<dbReference type="SMART" id="SM00091">
    <property type="entry name" value="PAS"/>
    <property type="match status" value="1"/>
</dbReference>
<dbReference type="Gene3D" id="3.30.450.20">
    <property type="entry name" value="PAS domain"/>
    <property type="match status" value="1"/>
</dbReference>
<dbReference type="InterPro" id="IPR000700">
    <property type="entry name" value="PAS-assoc_C"/>
</dbReference>
<dbReference type="InterPro" id="IPR011006">
    <property type="entry name" value="CheY-like_superfamily"/>
</dbReference>
<keyword evidence="1" id="KW-0597">Phosphoprotein</keyword>